<proteinExistence type="inferred from homology"/>
<dbReference type="GO" id="GO:0006508">
    <property type="term" value="P:proteolysis"/>
    <property type="evidence" value="ECO:0007669"/>
    <property type="project" value="InterPro"/>
</dbReference>
<feature type="chain" id="PRO_5018773415" description="Peptidase C1A papain C-terminal domain-containing protein" evidence="3">
    <location>
        <begin position="21"/>
        <end position="294"/>
    </location>
</feature>
<dbReference type="InterPro" id="IPR025660">
    <property type="entry name" value="Pept_his_AS"/>
</dbReference>
<protein>
    <recommendedName>
        <fullName evidence="4">Peptidase C1A papain C-terminal domain-containing protein</fullName>
    </recommendedName>
</protein>
<sequence>MRSLCYVLLLVVTSAHNADLDKEWTAFKNTYSKTYTDAAEEGYRRDVWEDTDATSNSTTWRLIAGSTPSAWGSTTKLGISSKDAWVHSAESNHFQPCTEPARLQPRPSSRSLIRLTGGTLAMSPPSKTRDNVAHAGPSRPPEPGGQWFKRTGDLISLSEQNLVDCDTEINQGCNGGFMQLAFIYIAQNDGIDTGSSYPYEARDGPCRFTRGNVGADVIGYRDITPYESESALQEAVATIGPISVAMDAELSFQLYESGVYYEPRCTSRYELLNHAVTAIGYGSTADGDYWLVKN</sequence>
<dbReference type="EMBL" id="PZQS01000002">
    <property type="protein sequence ID" value="PVD36389.1"/>
    <property type="molecule type" value="Genomic_DNA"/>
</dbReference>
<evidence type="ECO:0000259" key="4">
    <source>
        <dbReference type="SMART" id="SM00645"/>
    </source>
</evidence>
<dbReference type="Gene3D" id="1.10.287.2250">
    <property type="match status" value="1"/>
</dbReference>
<dbReference type="CDD" id="cd02248">
    <property type="entry name" value="Peptidase_C1A"/>
    <property type="match status" value="1"/>
</dbReference>
<comment type="similarity">
    <text evidence="1">Belongs to the peptidase C1 family.</text>
</comment>
<dbReference type="SMART" id="SM00645">
    <property type="entry name" value="Pept_C1"/>
    <property type="match status" value="1"/>
</dbReference>
<organism evidence="5 6">
    <name type="scientific">Pomacea canaliculata</name>
    <name type="common">Golden apple snail</name>
    <dbReference type="NCBI Taxonomy" id="400727"/>
    <lineage>
        <taxon>Eukaryota</taxon>
        <taxon>Metazoa</taxon>
        <taxon>Spiralia</taxon>
        <taxon>Lophotrochozoa</taxon>
        <taxon>Mollusca</taxon>
        <taxon>Gastropoda</taxon>
        <taxon>Caenogastropoda</taxon>
        <taxon>Architaenioglossa</taxon>
        <taxon>Ampullarioidea</taxon>
        <taxon>Ampullariidae</taxon>
        <taxon>Pomacea</taxon>
    </lineage>
</organism>
<evidence type="ECO:0000256" key="2">
    <source>
        <dbReference type="SAM" id="MobiDB-lite"/>
    </source>
</evidence>
<evidence type="ECO:0000313" key="5">
    <source>
        <dbReference type="EMBL" id="PVD36389.1"/>
    </source>
</evidence>
<dbReference type="STRING" id="400727.A0A2T7PSJ3"/>
<evidence type="ECO:0000313" key="6">
    <source>
        <dbReference type="Proteomes" id="UP000245119"/>
    </source>
</evidence>
<dbReference type="PROSITE" id="PS00639">
    <property type="entry name" value="THIOL_PROTEASE_HIS"/>
    <property type="match status" value="1"/>
</dbReference>
<dbReference type="InterPro" id="IPR013128">
    <property type="entry name" value="Peptidase_C1A"/>
</dbReference>
<dbReference type="AlphaFoldDB" id="A0A2T7PSJ3"/>
<name>A0A2T7PSJ3_POMCA</name>
<reference evidence="5 6" key="1">
    <citation type="submission" date="2018-04" db="EMBL/GenBank/DDBJ databases">
        <title>The genome of golden apple snail Pomacea canaliculata provides insight into stress tolerance and invasive adaptation.</title>
        <authorList>
            <person name="Liu C."/>
            <person name="Liu B."/>
            <person name="Ren Y."/>
            <person name="Zhang Y."/>
            <person name="Wang H."/>
            <person name="Li S."/>
            <person name="Jiang F."/>
            <person name="Yin L."/>
            <person name="Zhang G."/>
            <person name="Qian W."/>
            <person name="Fan W."/>
        </authorList>
    </citation>
    <scope>NUCLEOTIDE SEQUENCE [LARGE SCALE GENOMIC DNA]</scope>
    <source>
        <strain evidence="5">SZHN2017</strain>
        <tissue evidence="5">Muscle</tissue>
    </source>
</reference>
<dbReference type="OrthoDB" id="10253408at2759"/>
<evidence type="ECO:0000256" key="3">
    <source>
        <dbReference type="SAM" id="SignalP"/>
    </source>
</evidence>
<dbReference type="Proteomes" id="UP000245119">
    <property type="component" value="Linkage Group LG2"/>
</dbReference>
<comment type="caution">
    <text evidence="5">The sequence shown here is derived from an EMBL/GenBank/DDBJ whole genome shotgun (WGS) entry which is preliminary data.</text>
</comment>
<dbReference type="PANTHER" id="PTHR12411">
    <property type="entry name" value="CYSTEINE PROTEASE FAMILY C1-RELATED"/>
    <property type="match status" value="1"/>
</dbReference>
<gene>
    <name evidence="5" type="ORF">C0Q70_03371</name>
</gene>
<evidence type="ECO:0000256" key="1">
    <source>
        <dbReference type="ARBA" id="ARBA00008455"/>
    </source>
</evidence>
<feature type="region of interest" description="Disordered" evidence="2">
    <location>
        <begin position="117"/>
        <end position="146"/>
    </location>
</feature>
<keyword evidence="3" id="KW-0732">Signal</keyword>
<dbReference type="Pfam" id="PF00112">
    <property type="entry name" value="Peptidase_C1"/>
    <property type="match status" value="1"/>
</dbReference>
<dbReference type="InterPro" id="IPR000668">
    <property type="entry name" value="Peptidase_C1A_C"/>
</dbReference>
<dbReference type="InterPro" id="IPR038765">
    <property type="entry name" value="Papain-like_cys_pep_sf"/>
</dbReference>
<dbReference type="GO" id="GO:0008234">
    <property type="term" value="F:cysteine-type peptidase activity"/>
    <property type="evidence" value="ECO:0007669"/>
    <property type="project" value="InterPro"/>
</dbReference>
<feature type="domain" description="Peptidase C1A papain C-terminal" evidence="4">
    <location>
        <begin position="125"/>
        <end position="294"/>
    </location>
</feature>
<feature type="non-terminal residue" evidence="5">
    <location>
        <position position="294"/>
    </location>
</feature>
<dbReference type="Gene3D" id="3.90.70.10">
    <property type="entry name" value="Cysteine proteinases"/>
    <property type="match status" value="1"/>
</dbReference>
<dbReference type="InterPro" id="IPR039417">
    <property type="entry name" value="Peptidase_C1A_papain-like"/>
</dbReference>
<keyword evidence="6" id="KW-1185">Reference proteome</keyword>
<feature type="signal peptide" evidence="3">
    <location>
        <begin position="1"/>
        <end position="20"/>
    </location>
</feature>
<dbReference type="SUPFAM" id="SSF54001">
    <property type="entry name" value="Cysteine proteinases"/>
    <property type="match status" value="1"/>
</dbReference>
<accession>A0A2T7PSJ3</accession>